<dbReference type="RefSeq" id="WP_368636809.1">
    <property type="nucleotide sequence ID" value="NZ_JBFRHK010000007.1"/>
</dbReference>
<keyword evidence="2" id="KW-1185">Reference proteome</keyword>
<proteinExistence type="predicted"/>
<protein>
    <submittedName>
        <fullName evidence="1">Uncharacterized protein</fullName>
    </submittedName>
</protein>
<evidence type="ECO:0000313" key="2">
    <source>
        <dbReference type="Proteomes" id="UP001558534"/>
    </source>
</evidence>
<evidence type="ECO:0000313" key="1">
    <source>
        <dbReference type="EMBL" id="MEX3745960.1"/>
    </source>
</evidence>
<sequence length="180" mass="21482">MYKEIKKGLMIFADEMLEKYFEKPASKQYWRQQLKAEFKGTSKIWFGNLYYNGGKRVEISWDSNFIFTFQVYHLDMSIKEKLTEEFIHLLDQLSINCFLLKALDTLENVALIPFKQKAEYFNGILSDFKALSYYPLNDDKYNQTFISLKRKEEYIPIYLHGFGTTNVLNYPQQKSIYIYG</sequence>
<comment type="caution">
    <text evidence="1">The sequence shown here is derived from an EMBL/GenBank/DDBJ whole genome shotgun (WGS) entry which is preliminary data.</text>
</comment>
<dbReference type="Proteomes" id="UP001558534">
    <property type="component" value="Unassembled WGS sequence"/>
</dbReference>
<dbReference type="EMBL" id="JBFRHK010000007">
    <property type="protein sequence ID" value="MEX3745960.1"/>
    <property type="molecule type" value="Genomic_DNA"/>
</dbReference>
<accession>A0ABV3VYI0</accession>
<gene>
    <name evidence="1" type="ORF">AB1300_12530</name>
</gene>
<organism evidence="1 2">
    <name type="scientific">Lysinibacillus xylanilyticus</name>
    <dbReference type="NCBI Taxonomy" id="582475"/>
    <lineage>
        <taxon>Bacteria</taxon>
        <taxon>Bacillati</taxon>
        <taxon>Bacillota</taxon>
        <taxon>Bacilli</taxon>
        <taxon>Bacillales</taxon>
        <taxon>Bacillaceae</taxon>
        <taxon>Lysinibacillus</taxon>
    </lineage>
</organism>
<name>A0ABV3VYI0_9BACI</name>
<reference evidence="1 2" key="1">
    <citation type="submission" date="2024-07" db="EMBL/GenBank/DDBJ databases">
        <title>Characterization of a bacterium isolated from hydrolysated instant sea cucumber by whole-genome sequencing and metabolomics.</title>
        <authorList>
            <person name="Luo X."/>
            <person name="Zhang Z."/>
            <person name="Zheng Z."/>
            <person name="Zhang W."/>
            <person name="Ming T."/>
            <person name="Jiao L."/>
            <person name="Su X."/>
            <person name="Kong F."/>
            <person name="Xu J."/>
        </authorList>
    </citation>
    <scope>NUCLEOTIDE SEQUENCE [LARGE SCALE GENOMIC DNA]</scope>
    <source>
        <strain evidence="1 2">XL-2024</strain>
    </source>
</reference>